<dbReference type="EMBL" id="MIGB01000002">
    <property type="protein sequence ID" value="OSY43631.1"/>
    <property type="molecule type" value="Genomic_DNA"/>
</dbReference>
<reference evidence="5 6" key="1">
    <citation type="submission" date="2016-09" db="EMBL/GenBank/DDBJ databases">
        <title>Pseudonocardia autotrophica DSM535, a candidate organism with high potential of specific P450 cytochromes.</title>
        <authorList>
            <person name="Grumaz C."/>
            <person name="Vainshtein Y."/>
            <person name="Kirstahler P."/>
            <person name="Sohn K."/>
        </authorList>
    </citation>
    <scope>NUCLEOTIDE SEQUENCE [LARGE SCALE GENOMIC DNA]</scope>
    <source>
        <strain evidence="5 6">DSM 535</strain>
    </source>
</reference>
<keyword evidence="3" id="KW-0804">Transcription</keyword>
<feature type="domain" description="GntR C-terminal" evidence="4">
    <location>
        <begin position="48"/>
        <end position="169"/>
    </location>
</feature>
<dbReference type="SUPFAM" id="SSF48008">
    <property type="entry name" value="GntR ligand-binding domain-like"/>
    <property type="match status" value="1"/>
</dbReference>
<dbReference type="Proteomes" id="UP000194360">
    <property type="component" value="Unassembled WGS sequence"/>
</dbReference>
<dbReference type="PANTHER" id="PTHR43537:SF5">
    <property type="entry name" value="UXU OPERON TRANSCRIPTIONAL REGULATOR"/>
    <property type="match status" value="1"/>
</dbReference>
<dbReference type="STRING" id="2074.BG845_00577"/>
<evidence type="ECO:0000256" key="1">
    <source>
        <dbReference type="ARBA" id="ARBA00023015"/>
    </source>
</evidence>
<sequence>MSRPVIREALGTLGAMDIIESQAGRGSFLMSTEVPDSDGEINVVGLIDVVSFREVLEAGALALAGTMPDLDADLVVDAMDRLKDDVAAERNTIESDIALHRAILASVRSPMLLRAFDDSHEAILRSVQLSPHASTMGSDLLALHEAIAAGITARSTESALAATHRMHDEHRSLLRRLLGA</sequence>
<organism evidence="5 6">
    <name type="scientific">Pseudonocardia autotrophica</name>
    <name type="common">Amycolata autotrophica</name>
    <name type="synonym">Nocardia autotrophica</name>
    <dbReference type="NCBI Taxonomy" id="2074"/>
    <lineage>
        <taxon>Bacteria</taxon>
        <taxon>Bacillati</taxon>
        <taxon>Actinomycetota</taxon>
        <taxon>Actinomycetes</taxon>
        <taxon>Pseudonocardiales</taxon>
        <taxon>Pseudonocardiaceae</taxon>
        <taxon>Pseudonocardia</taxon>
    </lineage>
</organism>
<proteinExistence type="predicted"/>
<dbReference type="SMART" id="SM00895">
    <property type="entry name" value="FCD"/>
    <property type="match status" value="1"/>
</dbReference>
<dbReference type="InterPro" id="IPR011711">
    <property type="entry name" value="GntR_C"/>
</dbReference>
<dbReference type="PANTHER" id="PTHR43537">
    <property type="entry name" value="TRANSCRIPTIONAL REGULATOR, GNTR FAMILY"/>
    <property type="match status" value="1"/>
</dbReference>
<keyword evidence="2" id="KW-0238">DNA-binding</keyword>
<evidence type="ECO:0000259" key="4">
    <source>
        <dbReference type="SMART" id="SM00895"/>
    </source>
</evidence>
<dbReference type="GO" id="GO:0003677">
    <property type="term" value="F:DNA binding"/>
    <property type="evidence" value="ECO:0007669"/>
    <property type="project" value="UniProtKB-KW"/>
</dbReference>
<dbReference type="AlphaFoldDB" id="A0A1Y2N8V9"/>
<protein>
    <submittedName>
        <fullName evidence="5">FCD domain protein</fullName>
    </submittedName>
</protein>
<evidence type="ECO:0000256" key="3">
    <source>
        <dbReference type="ARBA" id="ARBA00023163"/>
    </source>
</evidence>
<keyword evidence="6" id="KW-1185">Reference proteome</keyword>
<dbReference type="InterPro" id="IPR008920">
    <property type="entry name" value="TF_FadR/GntR_C"/>
</dbReference>
<accession>A0A1Y2N8V9</accession>
<comment type="caution">
    <text evidence="5">The sequence shown here is derived from an EMBL/GenBank/DDBJ whole genome shotgun (WGS) entry which is preliminary data.</text>
</comment>
<evidence type="ECO:0000313" key="5">
    <source>
        <dbReference type="EMBL" id="OSY43631.1"/>
    </source>
</evidence>
<evidence type="ECO:0000313" key="6">
    <source>
        <dbReference type="Proteomes" id="UP000194360"/>
    </source>
</evidence>
<gene>
    <name evidence="5" type="ORF">BG845_00577</name>
</gene>
<dbReference type="Pfam" id="PF07729">
    <property type="entry name" value="FCD"/>
    <property type="match status" value="1"/>
</dbReference>
<evidence type="ECO:0000256" key="2">
    <source>
        <dbReference type="ARBA" id="ARBA00023125"/>
    </source>
</evidence>
<name>A0A1Y2N8V9_PSEAH</name>
<keyword evidence="1" id="KW-0805">Transcription regulation</keyword>
<dbReference type="Gene3D" id="1.20.120.530">
    <property type="entry name" value="GntR ligand-binding domain-like"/>
    <property type="match status" value="1"/>
</dbReference>